<dbReference type="PANTHER" id="PTHR33204:SF37">
    <property type="entry name" value="HTH-TYPE TRANSCRIPTIONAL REGULATOR YODB"/>
    <property type="match status" value="1"/>
</dbReference>
<dbReference type="RefSeq" id="WP_102757294.1">
    <property type="nucleotide sequence ID" value="NZ_CP025791.1"/>
</dbReference>
<reference evidence="5 6" key="1">
    <citation type="submission" date="2018-01" db="EMBL/GenBank/DDBJ databases">
        <title>Complete genome sequence of Flavivirga eckloniae ECD14 isolated from seaweed Ecklonia cava.</title>
        <authorList>
            <person name="Lee J.H."/>
            <person name="Baik K.S."/>
            <person name="Seong C.N."/>
        </authorList>
    </citation>
    <scope>NUCLEOTIDE SEQUENCE [LARGE SCALE GENOMIC DNA]</scope>
    <source>
        <strain evidence="5 6">ECD14</strain>
    </source>
</reference>
<dbReference type="PANTHER" id="PTHR33204">
    <property type="entry name" value="TRANSCRIPTIONAL REGULATOR, MARR FAMILY"/>
    <property type="match status" value="1"/>
</dbReference>
<dbReference type="InterPro" id="IPR036388">
    <property type="entry name" value="WH-like_DNA-bd_sf"/>
</dbReference>
<keyword evidence="2" id="KW-0238">DNA-binding</keyword>
<dbReference type="PROSITE" id="PS51118">
    <property type="entry name" value="HTH_HXLR"/>
    <property type="match status" value="1"/>
</dbReference>
<gene>
    <name evidence="5" type="ORF">C1H87_18790</name>
</gene>
<dbReference type="GO" id="GO:0003677">
    <property type="term" value="F:DNA binding"/>
    <property type="evidence" value="ECO:0007669"/>
    <property type="project" value="UniProtKB-KW"/>
</dbReference>
<sequence>MKKITKRSECPISRALDILGDKWTLLIIRDIVFRGFRFYNEFLEGGEGIATNVLSDRLKMLESQGFLVSKKYELQKTKKVYTLTEKGIGIIPIILEMMVFGFNFDNSLQISNQDSKTMRTVIHRIVTDKDAFLKEIIASVRSFDAKNYC</sequence>
<protein>
    <submittedName>
        <fullName evidence="5">Transcriptional regulator</fullName>
    </submittedName>
</protein>
<organism evidence="5 6">
    <name type="scientific">Flavivirga eckloniae</name>
    <dbReference type="NCBI Taxonomy" id="1803846"/>
    <lineage>
        <taxon>Bacteria</taxon>
        <taxon>Pseudomonadati</taxon>
        <taxon>Bacteroidota</taxon>
        <taxon>Flavobacteriia</taxon>
        <taxon>Flavobacteriales</taxon>
        <taxon>Flavobacteriaceae</taxon>
        <taxon>Flavivirga</taxon>
    </lineage>
</organism>
<dbReference type="EMBL" id="CP025791">
    <property type="protein sequence ID" value="AUP80648.1"/>
    <property type="molecule type" value="Genomic_DNA"/>
</dbReference>
<evidence type="ECO:0000256" key="2">
    <source>
        <dbReference type="ARBA" id="ARBA00023125"/>
    </source>
</evidence>
<keyword evidence="3" id="KW-0804">Transcription</keyword>
<evidence type="ECO:0000256" key="1">
    <source>
        <dbReference type="ARBA" id="ARBA00023015"/>
    </source>
</evidence>
<name>A0A2K9PV11_9FLAO</name>
<dbReference type="AlphaFoldDB" id="A0A2K9PV11"/>
<keyword evidence="1" id="KW-0805">Transcription regulation</keyword>
<dbReference type="OrthoDB" id="9791143at2"/>
<dbReference type="SUPFAM" id="SSF46785">
    <property type="entry name" value="Winged helix' DNA-binding domain"/>
    <property type="match status" value="1"/>
</dbReference>
<evidence type="ECO:0000313" key="6">
    <source>
        <dbReference type="Proteomes" id="UP000235826"/>
    </source>
</evidence>
<dbReference type="Proteomes" id="UP000235826">
    <property type="component" value="Chromosome"/>
</dbReference>
<dbReference type="InterPro" id="IPR036390">
    <property type="entry name" value="WH_DNA-bd_sf"/>
</dbReference>
<evidence type="ECO:0000259" key="4">
    <source>
        <dbReference type="PROSITE" id="PS51118"/>
    </source>
</evidence>
<feature type="domain" description="HTH hxlR-type" evidence="4">
    <location>
        <begin position="10"/>
        <end position="109"/>
    </location>
</feature>
<accession>A0A2K9PV11</accession>
<evidence type="ECO:0000313" key="5">
    <source>
        <dbReference type="EMBL" id="AUP80648.1"/>
    </source>
</evidence>
<dbReference type="Gene3D" id="1.10.10.10">
    <property type="entry name" value="Winged helix-like DNA-binding domain superfamily/Winged helix DNA-binding domain"/>
    <property type="match status" value="1"/>
</dbReference>
<proteinExistence type="predicted"/>
<keyword evidence="6" id="KW-1185">Reference proteome</keyword>
<evidence type="ECO:0000256" key="3">
    <source>
        <dbReference type="ARBA" id="ARBA00023163"/>
    </source>
</evidence>
<dbReference type="KEGG" id="fek:C1H87_18790"/>
<dbReference type="InterPro" id="IPR002577">
    <property type="entry name" value="HTH_HxlR"/>
</dbReference>
<dbReference type="Pfam" id="PF01638">
    <property type="entry name" value="HxlR"/>
    <property type="match status" value="1"/>
</dbReference>